<evidence type="ECO:0000256" key="2">
    <source>
        <dbReference type="SAM" id="MobiDB-lite"/>
    </source>
</evidence>
<reference evidence="4" key="3">
    <citation type="submission" date="2021-05" db="UniProtKB">
        <authorList>
            <consortium name="EnsemblPlants"/>
        </authorList>
    </citation>
    <scope>IDENTIFICATION</scope>
    <source>
        <strain evidence="4">cv. B73</strain>
    </source>
</reference>
<keyword evidence="5" id="KW-1185">Reference proteome</keyword>
<dbReference type="Pfam" id="PF03017">
    <property type="entry name" value="Transposase_23"/>
    <property type="match status" value="1"/>
</dbReference>
<keyword evidence="1" id="KW-0175">Coiled coil</keyword>
<dbReference type="GO" id="GO:0005634">
    <property type="term" value="C:nucleus"/>
    <property type="evidence" value="ECO:0000318"/>
    <property type="project" value="GO_Central"/>
</dbReference>
<dbReference type="AlphaFoldDB" id="A0A804PQR5"/>
<feature type="compositionally biased region" description="Basic and acidic residues" evidence="2">
    <location>
        <begin position="1"/>
        <end position="10"/>
    </location>
</feature>
<evidence type="ECO:0000259" key="3">
    <source>
        <dbReference type="Pfam" id="PF03017"/>
    </source>
</evidence>
<dbReference type="EnsemblPlants" id="Zm00001eb264130_T002">
    <property type="protein sequence ID" value="Zm00001eb264130_P002"/>
    <property type="gene ID" value="Zm00001eb264130"/>
</dbReference>
<accession>A0A804PQR5</accession>
<organism evidence="4 5">
    <name type="scientific">Zea mays</name>
    <name type="common">Maize</name>
    <dbReference type="NCBI Taxonomy" id="4577"/>
    <lineage>
        <taxon>Eukaryota</taxon>
        <taxon>Viridiplantae</taxon>
        <taxon>Streptophyta</taxon>
        <taxon>Embryophyta</taxon>
        <taxon>Tracheophyta</taxon>
        <taxon>Spermatophyta</taxon>
        <taxon>Magnoliopsida</taxon>
        <taxon>Liliopsida</taxon>
        <taxon>Poales</taxon>
        <taxon>Poaceae</taxon>
        <taxon>PACMAD clade</taxon>
        <taxon>Panicoideae</taxon>
        <taxon>Andropogonodae</taxon>
        <taxon>Andropogoneae</taxon>
        <taxon>Tripsacinae</taxon>
        <taxon>Zea</taxon>
    </lineage>
</organism>
<dbReference type="Proteomes" id="UP000007305">
    <property type="component" value="Chromosome 6"/>
</dbReference>
<proteinExistence type="predicted"/>
<dbReference type="EnsemblPlants" id="Zm00001eb264130_T003">
    <property type="protein sequence ID" value="Zm00001eb264130_P003"/>
    <property type="gene ID" value="Zm00001eb264130"/>
</dbReference>
<reference evidence="5" key="1">
    <citation type="journal article" date="2009" name="Science">
        <title>The B73 maize genome: complexity, diversity, and dynamics.</title>
        <authorList>
            <person name="Schnable P.S."/>
            <person name="Ware D."/>
            <person name="Fulton R.S."/>
            <person name="Stein J.C."/>
            <person name="Wei F."/>
            <person name="Pasternak S."/>
            <person name="Liang C."/>
            <person name="Zhang J."/>
            <person name="Fulton L."/>
            <person name="Graves T.A."/>
            <person name="Minx P."/>
            <person name="Reily A.D."/>
            <person name="Courtney L."/>
            <person name="Kruchowski S.S."/>
            <person name="Tomlinson C."/>
            <person name="Strong C."/>
            <person name="Delehaunty K."/>
            <person name="Fronick C."/>
            <person name="Courtney B."/>
            <person name="Rock S.M."/>
            <person name="Belter E."/>
            <person name="Du F."/>
            <person name="Kim K."/>
            <person name="Abbott R.M."/>
            <person name="Cotton M."/>
            <person name="Levy A."/>
            <person name="Marchetto P."/>
            <person name="Ochoa K."/>
            <person name="Jackson S.M."/>
            <person name="Gillam B."/>
            <person name="Chen W."/>
            <person name="Yan L."/>
            <person name="Higginbotham J."/>
            <person name="Cardenas M."/>
            <person name="Waligorski J."/>
            <person name="Applebaum E."/>
            <person name="Phelps L."/>
            <person name="Falcone J."/>
            <person name="Kanchi K."/>
            <person name="Thane T."/>
            <person name="Scimone A."/>
            <person name="Thane N."/>
            <person name="Henke J."/>
            <person name="Wang T."/>
            <person name="Ruppert J."/>
            <person name="Shah N."/>
            <person name="Rotter K."/>
            <person name="Hodges J."/>
            <person name="Ingenthron E."/>
            <person name="Cordes M."/>
            <person name="Kohlberg S."/>
            <person name="Sgro J."/>
            <person name="Delgado B."/>
            <person name="Mead K."/>
            <person name="Chinwalla A."/>
            <person name="Leonard S."/>
            <person name="Crouse K."/>
            <person name="Collura K."/>
            <person name="Kudrna D."/>
            <person name="Currie J."/>
            <person name="He R."/>
            <person name="Angelova A."/>
            <person name="Rajasekar S."/>
            <person name="Mueller T."/>
            <person name="Lomeli R."/>
            <person name="Scara G."/>
            <person name="Ko A."/>
            <person name="Delaney K."/>
            <person name="Wissotski M."/>
            <person name="Lopez G."/>
            <person name="Campos D."/>
            <person name="Braidotti M."/>
            <person name="Ashley E."/>
            <person name="Golser W."/>
            <person name="Kim H."/>
            <person name="Lee S."/>
            <person name="Lin J."/>
            <person name="Dujmic Z."/>
            <person name="Kim W."/>
            <person name="Talag J."/>
            <person name="Zuccolo A."/>
            <person name="Fan C."/>
            <person name="Sebastian A."/>
            <person name="Kramer M."/>
            <person name="Spiegel L."/>
            <person name="Nascimento L."/>
            <person name="Zutavern T."/>
            <person name="Miller B."/>
            <person name="Ambroise C."/>
            <person name="Muller S."/>
            <person name="Spooner W."/>
            <person name="Narechania A."/>
            <person name="Ren L."/>
            <person name="Wei S."/>
            <person name="Kumari S."/>
            <person name="Faga B."/>
            <person name="Levy M.J."/>
            <person name="McMahan L."/>
            <person name="Van Buren P."/>
            <person name="Vaughn M.W."/>
            <person name="Ying K."/>
            <person name="Yeh C.-T."/>
            <person name="Emrich S.J."/>
            <person name="Jia Y."/>
            <person name="Kalyanaraman A."/>
            <person name="Hsia A.-P."/>
            <person name="Barbazuk W.B."/>
            <person name="Baucom R.S."/>
            <person name="Brutnell T.P."/>
            <person name="Carpita N.C."/>
            <person name="Chaparro C."/>
            <person name="Chia J.-M."/>
            <person name="Deragon J.-M."/>
            <person name="Estill J.C."/>
            <person name="Fu Y."/>
            <person name="Jeddeloh J.A."/>
            <person name="Han Y."/>
            <person name="Lee H."/>
            <person name="Li P."/>
            <person name="Lisch D.R."/>
            <person name="Liu S."/>
            <person name="Liu Z."/>
            <person name="Nagel D.H."/>
            <person name="McCann M.C."/>
            <person name="SanMiguel P."/>
            <person name="Myers A.M."/>
            <person name="Nettleton D."/>
            <person name="Nguyen J."/>
            <person name="Penning B.W."/>
            <person name="Ponnala L."/>
            <person name="Schneider K.L."/>
            <person name="Schwartz D.C."/>
            <person name="Sharma A."/>
            <person name="Soderlund C."/>
            <person name="Springer N.M."/>
            <person name="Sun Q."/>
            <person name="Wang H."/>
            <person name="Waterman M."/>
            <person name="Westerman R."/>
            <person name="Wolfgruber T.K."/>
            <person name="Yang L."/>
            <person name="Yu Y."/>
            <person name="Zhang L."/>
            <person name="Zhou S."/>
            <person name="Zhu Q."/>
            <person name="Bennetzen J.L."/>
            <person name="Dawe R.K."/>
            <person name="Jiang J."/>
            <person name="Jiang N."/>
            <person name="Presting G.G."/>
            <person name="Wessler S.R."/>
            <person name="Aluru S."/>
            <person name="Martienssen R.A."/>
            <person name="Clifton S.W."/>
            <person name="McCombie W.R."/>
            <person name="Wing R.A."/>
            <person name="Wilson R.K."/>
        </authorList>
    </citation>
    <scope>NUCLEOTIDE SEQUENCE [LARGE SCALE GENOMIC DNA]</scope>
    <source>
        <strain evidence="5">cv. B73</strain>
    </source>
</reference>
<protein>
    <recommendedName>
        <fullName evidence="3">Transposase Tnp1/En/Spm-like domain-containing protein</fullName>
    </recommendedName>
</protein>
<feature type="coiled-coil region" evidence="1">
    <location>
        <begin position="197"/>
        <end position="224"/>
    </location>
</feature>
<dbReference type="Gramene" id="Zm00001eb264130_T002">
    <property type="protein sequence ID" value="Zm00001eb264130_P002"/>
    <property type="gene ID" value="Zm00001eb264130"/>
</dbReference>
<evidence type="ECO:0000313" key="5">
    <source>
        <dbReference type="Proteomes" id="UP000007305"/>
    </source>
</evidence>
<feature type="domain" description="Transposase Tnp1/En/Spm-like" evidence="3">
    <location>
        <begin position="389"/>
        <end position="450"/>
    </location>
</feature>
<dbReference type="InterPro" id="IPR004264">
    <property type="entry name" value="Transposase_23"/>
</dbReference>
<name>A0A804PQR5_MAIZE</name>
<reference evidence="4" key="2">
    <citation type="submission" date="2019-07" db="EMBL/GenBank/DDBJ databases">
        <authorList>
            <person name="Seetharam A."/>
            <person name="Woodhouse M."/>
            <person name="Cannon E."/>
        </authorList>
    </citation>
    <scope>NUCLEOTIDE SEQUENCE [LARGE SCALE GENOMIC DNA]</scope>
    <source>
        <strain evidence="4">cv. B73</strain>
    </source>
</reference>
<feature type="region of interest" description="Disordered" evidence="2">
    <location>
        <begin position="1"/>
        <end position="102"/>
    </location>
</feature>
<gene>
    <name evidence="4" type="primary">LOC100193670</name>
</gene>
<evidence type="ECO:0000313" key="4">
    <source>
        <dbReference type="EnsemblPlants" id="Zm00001eb264130_P002"/>
    </source>
</evidence>
<sequence>MRVKQQKGDLLKISTPRSLSHAASAKSQHAVTAMRPPPPPQALSPEHSTSTKPSSAAKRAFTSRTALSTKGHEAPPERKKRKTPPPESTPAKASDATEPSSKKKLVLFGRACRPDDEARVPETLAAPCCAGGGEQSSKGAAQVKNAGHQSINDALGHKAKTLDEMRELYPHLVDESMALLDPAVLERVLPRIDDNEAQALDKKIKRARRQLTKAIRESAMMKNMETSVVFLCEATRLQMEKPRMDKQDGLDICAQERLARVEREIVELRQIVIDSHYQATIQSNLLHDNSSLKGVRCKSEESHPQLAVAENQIPHKILQKKIDVPNGFPHEKNEEVTSKYKYDGVVPPRNPHDNLKLQGLIKPPFNTFHGRTRKVDAESQTGPNMDGKEVVLHSIVWPHTPVGKAILQSSSPSTIVGGVRIGTECCKVFLSEVLKSDAPLFRQNGEMKMFDALKCSIAWPNTLVQR</sequence>
<dbReference type="Gramene" id="Zm00001eb264130_T003">
    <property type="protein sequence ID" value="Zm00001eb264130_P003"/>
    <property type="gene ID" value="Zm00001eb264130"/>
</dbReference>
<evidence type="ECO:0000256" key="1">
    <source>
        <dbReference type="SAM" id="Coils"/>
    </source>
</evidence>